<dbReference type="Gene3D" id="1.10.10.60">
    <property type="entry name" value="Homeodomain-like"/>
    <property type="match status" value="1"/>
</dbReference>
<protein>
    <submittedName>
        <fullName evidence="6">AraC family transcriptional regulator</fullName>
    </submittedName>
</protein>
<dbReference type="PANTHER" id="PTHR43280">
    <property type="entry name" value="ARAC-FAMILY TRANSCRIPTIONAL REGULATOR"/>
    <property type="match status" value="1"/>
</dbReference>
<evidence type="ECO:0000256" key="4">
    <source>
        <dbReference type="SAM" id="MobiDB-lite"/>
    </source>
</evidence>
<dbReference type="RefSeq" id="WP_162644315.1">
    <property type="nucleotide sequence ID" value="NZ_CP048286.1"/>
</dbReference>
<name>A0A6C0P9L3_9BACL</name>
<proteinExistence type="predicted"/>
<evidence type="ECO:0000259" key="5">
    <source>
        <dbReference type="PROSITE" id="PS01124"/>
    </source>
</evidence>
<dbReference type="Pfam" id="PF12833">
    <property type="entry name" value="HTH_18"/>
    <property type="match status" value="1"/>
</dbReference>
<dbReference type="SUPFAM" id="SSF51215">
    <property type="entry name" value="Regulatory protein AraC"/>
    <property type="match status" value="1"/>
</dbReference>
<dbReference type="PANTHER" id="PTHR43280:SF2">
    <property type="entry name" value="HTH-TYPE TRANSCRIPTIONAL REGULATOR EXSA"/>
    <property type="match status" value="1"/>
</dbReference>
<keyword evidence="3" id="KW-0804">Transcription</keyword>
<dbReference type="PROSITE" id="PS01124">
    <property type="entry name" value="HTH_ARAC_FAMILY_2"/>
    <property type="match status" value="1"/>
</dbReference>
<reference evidence="6 7" key="1">
    <citation type="submission" date="2020-02" db="EMBL/GenBank/DDBJ databases">
        <title>Paenibacillus sp. nov., isolated from rhizosphere soil of tomato.</title>
        <authorList>
            <person name="Weon H.-Y."/>
            <person name="Lee S.A."/>
        </authorList>
    </citation>
    <scope>NUCLEOTIDE SEQUENCE [LARGE SCALE GENOMIC DNA]</scope>
    <source>
        <strain evidence="6 7">14171R-81</strain>
    </source>
</reference>
<keyword evidence="2" id="KW-0238">DNA-binding</keyword>
<dbReference type="GO" id="GO:0043565">
    <property type="term" value="F:sequence-specific DNA binding"/>
    <property type="evidence" value="ECO:0007669"/>
    <property type="project" value="InterPro"/>
</dbReference>
<dbReference type="KEGG" id="prz:GZH47_28375"/>
<dbReference type="GO" id="GO:0003700">
    <property type="term" value="F:DNA-binding transcription factor activity"/>
    <property type="evidence" value="ECO:0007669"/>
    <property type="project" value="InterPro"/>
</dbReference>
<dbReference type="PROSITE" id="PS00041">
    <property type="entry name" value="HTH_ARAC_FAMILY_1"/>
    <property type="match status" value="1"/>
</dbReference>
<dbReference type="InterPro" id="IPR037923">
    <property type="entry name" value="HTH-like"/>
</dbReference>
<feature type="compositionally biased region" description="Basic and acidic residues" evidence="4">
    <location>
        <begin position="290"/>
        <end position="304"/>
    </location>
</feature>
<dbReference type="InterPro" id="IPR018060">
    <property type="entry name" value="HTH_AraC"/>
</dbReference>
<dbReference type="Proteomes" id="UP000479114">
    <property type="component" value="Chromosome"/>
</dbReference>
<dbReference type="EMBL" id="CP048286">
    <property type="protein sequence ID" value="QHW34323.1"/>
    <property type="molecule type" value="Genomic_DNA"/>
</dbReference>
<dbReference type="SUPFAM" id="SSF46689">
    <property type="entry name" value="Homeodomain-like"/>
    <property type="match status" value="1"/>
</dbReference>
<evidence type="ECO:0000313" key="6">
    <source>
        <dbReference type="EMBL" id="QHW34323.1"/>
    </source>
</evidence>
<gene>
    <name evidence="6" type="ORF">GZH47_28375</name>
</gene>
<dbReference type="InterPro" id="IPR018062">
    <property type="entry name" value="HTH_AraC-typ_CS"/>
</dbReference>
<organism evidence="6 7">
    <name type="scientific">Paenibacillus rhizovicinus</name>
    <dbReference type="NCBI Taxonomy" id="2704463"/>
    <lineage>
        <taxon>Bacteria</taxon>
        <taxon>Bacillati</taxon>
        <taxon>Bacillota</taxon>
        <taxon>Bacilli</taxon>
        <taxon>Bacillales</taxon>
        <taxon>Paenibacillaceae</taxon>
        <taxon>Paenibacillus</taxon>
    </lineage>
</organism>
<evidence type="ECO:0000256" key="2">
    <source>
        <dbReference type="ARBA" id="ARBA00023125"/>
    </source>
</evidence>
<sequence length="304" mass="34579">MSSEPLLTFLSPPLPYFIESNRGTYPKGGEHPNRRNIGVFDLLFVHSGTLYVGEESETWEVGPGQMLILRPDLWHYPTKPCTEETVFDWVHFQTAGPWEEHDGNNCGSLRGDYYSYAIRLPKTMTVAYPEEAVSLFGKLHDAALGTSHAAFWQRQQWFLHLLQLFDEGWRSDAAKAPIAVAEEAAAYLKMNFRTTVTNSKLGEAMGLHPNYIARCMGEVFDCTPQQYLLSYRMDQAKLMLMKTNWPISRIADETGFKQTPHFSRSFADHVGITPLSYRKRFTGTSLAKPSQRDELEDKASPLND</sequence>
<keyword evidence="7" id="KW-1185">Reference proteome</keyword>
<dbReference type="SMART" id="SM00342">
    <property type="entry name" value="HTH_ARAC"/>
    <property type="match status" value="1"/>
</dbReference>
<dbReference type="AlphaFoldDB" id="A0A6C0P9L3"/>
<keyword evidence="1" id="KW-0805">Transcription regulation</keyword>
<evidence type="ECO:0000256" key="3">
    <source>
        <dbReference type="ARBA" id="ARBA00023163"/>
    </source>
</evidence>
<accession>A0A6C0P9L3</accession>
<dbReference type="InterPro" id="IPR009057">
    <property type="entry name" value="Homeodomain-like_sf"/>
</dbReference>
<evidence type="ECO:0000313" key="7">
    <source>
        <dbReference type="Proteomes" id="UP000479114"/>
    </source>
</evidence>
<evidence type="ECO:0000256" key="1">
    <source>
        <dbReference type="ARBA" id="ARBA00023015"/>
    </source>
</evidence>
<feature type="region of interest" description="Disordered" evidence="4">
    <location>
        <begin position="283"/>
        <end position="304"/>
    </location>
</feature>
<feature type="domain" description="HTH araC/xylS-type" evidence="5">
    <location>
        <begin position="182"/>
        <end position="280"/>
    </location>
</feature>